<name>A0A061GDK5_THECC</name>
<feature type="compositionally biased region" description="Basic and acidic residues" evidence="2">
    <location>
        <begin position="11"/>
        <end position="31"/>
    </location>
</feature>
<feature type="compositionally biased region" description="Low complexity" evidence="2">
    <location>
        <begin position="1"/>
        <end position="10"/>
    </location>
</feature>
<feature type="coiled-coil region" evidence="1">
    <location>
        <begin position="39"/>
        <end position="73"/>
    </location>
</feature>
<dbReference type="AlphaFoldDB" id="A0A061GDK5"/>
<evidence type="ECO:0000313" key="3">
    <source>
        <dbReference type="EMBL" id="EOY25119.1"/>
    </source>
</evidence>
<feature type="region of interest" description="Disordered" evidence="2">
    <location>
        <begin position="127"/>
        <end position="166"/>
    </location>
</feature>
<evidence type="ECO:0000256" key="1">
    <source>
        <dbReference type="SAM" id="Coils"/>
    </source>
</evidence>
<dbReference type="EMBL" id="CM001881">
    <property type="protein sequence ID" value="EOY25119.1"/>
    <property type="molecule type" value="Genomic_DNA"/>
</dbReference>
<keyword evidence="1" id="KW-0175">Coiled coil</keyword>
<gene>
    <name evidence="3" type="ORF">TCM_016534</name>
</gene>
<organism evidence="3 4">
    <name type="scientific">Theobroma cacao</name>
    <name type="common">Cacao</name>
    <name type="synonym">Cocoa</name>
    <dbReference type="NCBI Taxonomy" id="3641"/>
    <lineage>
        <taxon>Eukaryota</taxon>
        <taxon>Viridiplantae</taxon>
        <taxon>Streptophyta</taxon>
        <taxon>Embryophyta</taxon>
        <taxon>Tracheophyta</taxon>
        <taxon>Spermatophyta</taxon>
        <taxon>Magnoliopsida</taxon>
        <taxon>eudicotyledons</taxon>
        <taxon>Gunneridae</taxon>
        <taxon>Pentapetalae</taxon>
        <taxon>rosids</taxon>
        <taxon>malvids</taxon>
        <taxon>Malvales</taxon>
        <taxon>Malvaceae</taxon>
        <taxon>Byttnerioideae</taxon>
        <taxon>Theobroma</taxon>
    </lineage>
</organism>
<dbReference type="CDD" id="cd14686">
    <property type="entry name" value="bZIP"/>
    <property type="match status" value="1"/>
</dbReference>
<evidence type="ECO:0000256" key="2">
    <source>
        <dbReference type="SAM" id="MobiDB-lite"/>
    </source>
</evidence>
<reference evidence="3 4" key="1">
    <citation type="journal article" date="2013" name="Genome Biol.">
        <title>The genome sequence of the most widely cultivated cacao type and its use to identify candidate genes regulating pod color.</title>
        <authorList>
            <person name="Motamayor J.C."/>
            <person name="Mockaitis K."/>
            <person name="Schmutz J."/>
            <person name="Haiminen N."/>
            <person name="Iii D.L."/>
            <person name="Cornejo O."/>
            <person name="Findley S.D."/>
            <person name="Zheng P."/>
            <person name="Utro F."/>
            <person name="Royaert S."/>
            <person name="Saski C."/>
            <person name="Jenkins J."/>
            <person name="Podicheti R."/>
            <person name="Zhao M."/>
            <person name="Scheffler B.E."/>
            <person name="Stack J.C."/>
            <person name="Feltus F.A."/>
            <person name="Mustiga G.M."/>
            <person name="Amores F."/>
            <person name="Phillips W."/>
            <person name="Marelli J.P."/>
            <person name="May G.D."/>
            <person name="Shapiro H."/>
            <person name="Ma J."/>
            <person name="Bustamante C.D."/>
            <person name="Schnell R.J."/>
            <person name="Main D."/>
            <person name="Gilbert D."/>
            <person name="Parida L."/>
            <person name="Kuhn D.N."/>
        </authorList>
    </citation>
    <scope>NUCLEOTIDE SEQUENCE [LARGE SCALE GENOMIC DNA]</scope>
    <source>
        <strain evidence="4">cv. Matina 1-6</strain>
    </source>
</reference>
<keyword evidence="4" id="KW-1185">Reference proteome</keyword>
<feature type="region of interest" description="Disordered" evidence="2">
    <location>
        <begin position="1"/>
        <end position="37"/>
    </location>
</feature>
<feature type="region of interest" description="Disordered" evidence="2">
    <location>
        <begin position="304"/>
        <end position="327"/>
    </location>
</feature>
<feature type="compositionally biased region" description="Low complexity" evidence="2">
    <location>
        <begin position="154"/>
        <end position="166"/>
    </location>
</feature>
<evidence type="ECO:0000313" key="4">
    <source>
        <dbReference type="Proteomes" id="UP000026915"/>
    </source>
</evidence>
<dbReference type="Proteomes" id="UP000026915">
    <property type="component" value="Chromosome 3"/>
</dbReference>
<sequence length="477" mass="50453">MVDPSTAAEAAETKATKERKPEKTRAQKDAHNASCRTYRLKTKRRREDLEAMVPELQAENKRMRAEIKRLKAKQGIEIESQELRRALEIGGAIVELLEQIPSAWKVDGKNFTSFDEAQTWFLSQTYDQGPNDTNNNTTASAVAGPSCVANHGLPNNPDNNPSSHDPAAGFPTAFVVASIVAYPELASAFAALDNPSTSDLFTDHYLAAEFPTSSAAGSSLIAGHESPVMFDAPNYHDTINNLSTHDPAADNESGFSTPSAAGPSSGAYHFDFDNYNLFTDYYLAGTNGTNISAFAASGPSFPNHGLPNNAPDNNSFSHDPAPAAGSPTASALGSLIAAFPGLNYMFDDRDDHGITYLFTDHALAAEFPTSSAAGSSFIAGHESPVMFDAPNNHDTINNRSTYDPAAGFPSASAAGSSSYDSGGPGLSTAFAAGSSSAANHNLHARKSYDISGLFTHDPAADNKADFRSEKIPSSKAV</sequence>
<accession>A0A061GDK5</accession>
<proteinExistence type="predicted"/>
<dbReference type="Gramene" id="EOY25119">
    <property type="protein sequence ID" value="EOY25119"/>
    <property type="gene ID" value="TCM_016534"/>
</dbReference>
<dbReference type="InParanoid" id="A0A061GDK5"/>
<feature type="compositionally biased region" description="Polar residues" evidence="2">
    <location>
        <begin position="127"/>
        <end position="140"/>
    </location>
</feature>
<protein>
    <submittedName>
        <fullName evidence="3">Uncharacterized protein isoform 1</fullName>
    </submittedName>
</protein>